<dbReference type="Proteomes" id="UP000292958">
    <property type="component" value="Unassembled WGS sequence"/>
</dbReference>
<dbReference type="EMBL" id="SHKW01000001">
    <property type="protein sequence ID" value="RZU42688.1"/>
    <property type="molecule type" value="Genomic_DNA"/>
</dbReference>
<evidence type="ECO:0000313" key="2">
    <source>
        <dbReference type="EMBL" id="RZU42688.1"/>
    </source>
</evidence>
<evidence type="ECO:0000256" key="1">
    <source>
        <dbReference type="SAM" id="Phobius"/>
    </source>
</evidence>
<keyword evidence="1" id="KW-0812">Transmembrane</keyword>
<comment type="caution">
    <text evidence="2">The sequence shown here is derived from an EMBL/GenBank/DDBJ whole genome shotgun (WGS) entry which is preliminary data.</text>
</comment>
<protein>
    <submittedName>
        <fullName evidence="2">Uncharacterized protein</fullName>
    </submittedName>
</protein>
<reference evidence="2 3" key="1">
    <citation type="submission" date="2019-02" db="EMBL/GenBank/DDBJ databases">
        <title>Genomic Encyclopedia of Archaeal and Bacterial Type Strains, Phase II (KMG-II): from individual species to whole genera.</title>
        <authorList>
            <person name="Goeker M."/>
        </authorList>
    </citation>
    <scope>NUCLEOTIDE SEQUENCE [LARGE SCALE GENOMIC DNA]</scope>
    <source>
        <strain evidence="2 3">DSM 18101</strain>
    </source>
</reference>
<keyword evidence="3" id="KW-1185">Reference proteome</keyword>
<name>A0A4Q7YY62_9BACT</name>
<dbReference type="OrthoDB" id="119436at2"/>
<accession>A0A4Q7YY62</accession>
<organism evidence="2 3">
    <name type="scientific">Edaphobacter modestus</name>
    <dbReference type="NCBI Taxonomy" id="388466"/>
    <lineage>
        <taxon>Bacteria</taxon>
        <taxon>Pseudomonadati</taxon>
        <taxon>Acidobacteriota</taxon>
        <taxon>Terriglobia</taxon>
        <taxon>Terriglobales</taxon>
        <taxon>Acidobacteriaceae</taxon>
        <taxon>Edaphobacter</taxon>
    </lineage>
</organism>
<evidence type="ECO:0000313" key="3">
    <source>
        <dbReference type="Proteomes" id="UP000292958"/>
    </source>
</evidence>
<keyword evidence="1" id="KW-1133">Transmembrane helix</keyword>
<sequence length="235" mass="27161">MLSKRIFFWLVPLPIIGFLVCWATLLYPSLHARYLLYELKDLQLNHSTFDDAQKFAKKIGAQEAPFAKCTHAECQWYKFTDNALLPQWYRGKGGTFAIAFTVKDSIVTDKAVEYSIGVGPYKTFLGPPRVYVSQTESQFKWPKENQHELQEMSHEKPTDFVEPPVSKGWEIWYDKNGKIAIDAFRVAISPRSKSLLEDWKKYTAFNYSCFWKYKGCSYGKDLLPIADPYPPNSPS</sequence>
<gene>
    <name evidence="2" type="ORF">BDD14_4280</name>
</gene>
<keyword evidence="1" id="KW-0472">Membrane</keyword>
<dbReference type="RefSeq" id="WP_130420672.1">
    <property type="nucleotide sequence ID" value="NZ_SHKW01000001.1"/>
</dbReference>
<dbReference type="AlphaFoldDB" id="A0A4Q7YY62"/>
<proteinExistence type="predicted"/>
<feature type="transmembrane region" description="Helical" evidence="1">
    <location>
        <begin position="6"/>
        <end position="27"/>
    </location>
</feature>